<reference evidence="1" key="1">
    <citation type="journal article" date="2021" name="New Phytol.">
        <title>Evolutionary innovations through gain and loss of genes in the ectomycorrhizal Boletales.</title>
        <authorList>
            <person name="Wu G."/>
            <person name="Miyauchi S."/>
            <person name="Morin E."/>
            <person name="Kuo A."/>
            <person name="Drula E."/>
            <person name="Varga T."/>
            <person name="Kohler A."/>
            <person name="Feng B."/>
            <person name="Cao Y."/>
            <person name="Lipzen A."/>
            <person name="Daum C."/>
            <person name="Hundley H."/>
            <person name="Pangilinan J."/>
            <person name="Johnson J."/>
            <person name="Barry K."/>
            <person name="LaButti K."/>
            <person name="Ng V."/>
            <person name="Ahrendt S."/>
            <person name="Min B."/>
            <person name="Choi I.G."/>
            <person name="Park H."/>
            <person name="Plett J.M."/>
            <person name="Magnuson J."/>
            <person name="Spatafora J.W."/>
            <person name="Nagy L.G."/>
            <person name="Henrissat B."/>
            <person name="Grigoriev I.V."/>
            <person name="Yang Z.L."/>
            <person name="Xu J."/>
            <person name="Martin F.M."/>
        </authorList>
    </citation>
    <scope>NUCLEOTIDE SEQUENCE</scope>
    <source>
        <strain evidence="1">ATCC 28755</strain>
    </source>
</reference>
<comment type="caution">
    <text evidence="1">The sequence shown here is derived from an EMBL/GenBank/DDBJ whole genome shotgun (WGS) entry which is preliminary data.</text>
</comment>
<sequence>MLRAAREDGAVKPLAAANHAFNDDLGTKEWIDLRAPVVGAAVCIRLTAKVTLTCWMLACLVDALRSAGERDLQAPGIGVICLYMVAGMSLLIA</sequence>
<proteinExistence type="predicted"/>
<organism evidence="1 2">
    <name type="scientific">Hygrophoropsis aurantiaca</name>
    <dbReference type="NCBI Taxonomy" id="72124"/>
    <lineage>
        <taxon>Eukaryota</taxon>
        <taxon>Fungi</taxon>
        <taxon>Dikarya</taxon>
        <taxon>Basidiomycota</taxon>
        <taxon>Agaricomycotina</taxon>
        <taxon>Agaricomycetes</taxon>
        <taxon>Agaricomycetidae</taxon>
        <taxon>Boletales</taxon>
        <taxon>Coniophorineae</taxon>
        <taxon>Hygrophoropsidaceae</taxon>
        <taxon>Hygrophoropsis</taxon>
    </lineage>
</organism>
<evidence type="ECO:0000313" key="2">
    <source>
        <dbReference type="Proteomes" id="UP000790377"/>
    </source>
</evidence>
<accession>A0ACB8AFU4</accession>
<dbReference type="Proteomes" id="UP000790377">
    <property type="component" value="Unassembled WGS sequence"/>
</dbReference>
<dbReference type="EMBL" id="MU267657">
    <property type="protein sequence ID" value="KAH7912176.1"/>
    <property type="molecule type" value="Genomic_DNA"/>
</dbReference>
<protein>
    <submittedName>
        <fullName evidence="1">Uncharacterized protein</fullName>
    </submittedName>
</protein>
<name>A0ACB8AFU4_9AGAM</name>
<evidence type="ECO:0000313" key="1">
    <source>
        <dbReference type="EMBL" id="KAH7912176.1"/>
    </source>
</evidence>
<gene>
    <name evidence="1" type="ORF">BJ138DRAFT_818741</name>
</gene>
<keyword evidence="2" id="KW-1185">Reference proteome</keyword>